<feature type="compositionally biased region" description="Polar residues" evidence="1">
    <location>
        <begin position="1"/>
        <end position="11"/>
    </location>
</feature>
<dbReference type="AlphaFoldDB" id="A0A914YGV2"/>
<evidence type="ECO:0000256" key="1">
    <source>
        <dbReference type="SAM" id="MobiDB-lite"/>
    </source>
</evidence>
<accession>A0A914YGV2</accession>
<reference evidence="3" key="1">
    <citation type="submission" date="2022-11" db="UniProtKB">
        <authorList>
            <consortium name="WormBaseParasite"/>
        </authorList>
    </citation>
    <scope>IDENTIFICATION</scope>
</reference>
<keyword evidence="2" id="KW-1185">Reference proteome</keyword>
<organism evidence="2 3">
    <name type="scientific">Panagrolaimus superbus</name>
    <dbReference type="NCBI Taxonomy" id="310955"/>
    <lineage>
        <taxon>Eukaryota</taxon>
        <taxon>Metazoa</taxon>
        <taxon>Ecdysozoa</taxon>
        <taxon>Nematoda</taxon>
        <taxon>Chromadorea</taxon>
        <taxon>Rhabditida</taxon>
        <taxon>Tylenchina</taxon>
        <taxon>Panagrolaimomorpha</taxon>
        <taxon>Panagrolaimoidea</taxon>
        <taxon>Panagrolaimidae</taxon>
        <taxon>Panagrolaimus</taxon>
    </lineage>
</organism>
<protein>
    <submittedName>
        <fullName evidence="3">Uncharacterized protein</fullName>
    </submittedName>
</protein>
<evidence type="ECO:0000313" key="3">
    <source>
        <dbReference type="WBParaSite" id="PSU_v2.g19536.t1"/>
    </source>
</evidence>
<dbReference type="Proteomes" id="UP000887577">
    <property type="component" value="Unplaced"/>
</dbReference>
<feature type="region of interest" description="Disordered" evidence="1">
    <location>
        <begin position="1"/>
        <end position="42"/>
    </location>
</feature>
<proteinExistence type="predicted"/>
<name>A0A914YGV2_9BILA</name>
<sequence>MENLQQTTMTPKSRYKSTLKKPSDSISPHGPNEKKPRKTHDFTPVAYRSAISELLSTSPKMNPLGLENLNLKNINRVQQEEIDEKDKIIETLKQQVNVKEINGE</sequence>
<dbReference type="WBParaSite" id="PSU_v2.g19536.t1">
    <property type="protein sequence ID" value="PSU_v2.g19536.t1"/>
    <property type="gene ID" value="PSU_v2.g19536"/>
</dbReference>
<evidence type="ECO:0000313" key="2">
    <source>
        <dbReference type="Proteomes" id="UP000887577"/>
    </source>
</evidence>